<reference evidence="3 4" key="1">
    <citation type="submission" date="2020-07" db="EMBL/GenBank/DDBJ databases">
        <title>Comparative genomics of pyrophilous fungi reveals a link between fire events and developmental genes.</title>
        <authorList>
            <consortium name="DOE Joint Genome Institute"/>
            <person name="Steindorff A.S."/>
            <person name="Carver A."/>
            <person name="Calhoun S."/>
            <person name="Stillman K."/>
            <person name="Liu H."/>
            <person name="Lipzen A."/>
            <person name="Pangilinan J."/>
            <person name="Labutti K."/>
            <person name="Bruns T.D."/>
            <person name="Grigoriev I.V."/>
        </authorList>
    </citation>
    <scope>NUCLEOTIDE SEQUENCE [LARGE SCALE GENOMIC DNA]</scope>
    <source>
        <strain evidence="3 4">CBS 144469</strain>
    </source>
</reference>
<keyword evidence="4" id="KW-1185">Reference proteome</keyword>
<dbReference type="InterPro" id="IPR000626">
    <property type="entry name" value="Ubiquitin-like_dom"/>
</dbReference>
<gene>
    <name evidence="3" type="ORF">DFP72DRAFT_1072486</name>
</gene>
<organism evidence="3 4">
    <name type="scientific">Ephemerocybe angulata</name>
    <dbReference type="NCBI Taxonomy" id="980116"/>
    <lineage>
        <taxon>Eukaryota</taxon>
        <taxon>Fungi</taxon>
        <taxon>Dikarya</taxon>
        <taxon>Basidiomycota</taxon>
        <taxon>Agaricomycotina</taxon>
        <taxon>Agaricomycetes</taxon>
        <taxon>Agaricomycetidae</taxon>
        <taxon>Agaricales</taxon>
        <taxon>Agaricineae</taxon>
        <taxon>Psathyrellaceae</taxon>
        <taxon>Ephemerocybe</taxon>
    </lineage>
</organism>
<dbReference type="SUPFAM" id="SSF54236">
    <property type="entry name" value="Ubiquitin-like"/>
    <property type="match status" value="1"/>
</dbReference>
<evidence type="ECO:0000313" key="3">
    <source>
        <dbReference type="EMBL" id="KAF6750147.1"/>
    </source>
</evidence>
<comment type="caution">
    <text evidence="3">The sequence shown here is derived from an EMBL/GenBank/DDBJ whole genome shotgun (WGS) entry which is preliminary data.</text>
</comment>
<dbReference type="Pfam" id="PF00240">
    <property type="entry name" value="ubiquitin"/>
    <property type="match status" value="1"/>
</dbReference>
<dbReference type="InterPro" id="IPR029071">
    <property type="entry name" value="Ubiquitin-like_domsf"/>
</dbReference>
<feature type="domain" description="Ubiquitin-like" evidence="2">
    <location>
        <begin position="53"/>
        <end position="116"/>
    </location>
</feature>
<dbReference type="Gene3D" id="3.10.20.90">
    <property type="entry name" value="Phosphatidylinositol 3-kinase Catalytic Subunit, Chain A, domain 1"/>
    <property type="match status" value="1"/>
</dbReference>
<feature type="region of interest" description="Disordered" evidence="1">
    <location>
        <begin position="23"/>
        <end position="47"/>
    </location>
</feature>
<feature type="region of interest" description="Disordered" evidence="1">
    <location>
        <begin position="93"/>
        <end position="116"/>
    </location>
</feature>
<evidence type="ECO:0000313" key="4">
    <source>
        <dbReference type="Proteomes" id="UP000521943"/>
    </source>
</evidence>
<feature type="compositionally biased region" description="Basic residues" evidence="1">
    <location>
        <begin position="23"/>
        <end position="34"/>
    </location>
</feature>
<evidence type="ECO:0000256" key="1">
    <source>
        <dbReference type="SAM" id="MobiDB-lite"/>
    </source>
</evidence>
<accession>A0A8H6HPU3</accession>
<dbReference type="EMBL" id="JACGCI010000058">
    <property type="protein sequence ID" value="KAF6750147.1"/>
    <property type="molecule type" value="Genomic_DNA"/>
</dbReference>
<protein>
    <recommendedName>
        <fullName evidence="2">Ubiquitin-like domain-containing protein</fullName>
    </recommendedName>
</protein>
<name>A0A8H6HPU3_9AGAR</name>
<dbReference type="CDD" id="cd17039">
    <property type="entry name" value="Ubl_ubiquitin_like"/>
    <property type="match status" value="1"/>
</dbReference>
<proteinExistence type="predicted"/>
<dbReference type="AlphaFoldDB" id="A0A8H6HPU3"/>
<dbReference type="PROSITE" id="PS50053">
    <property type="entry name" value="UBIQUITIN_2"/>
    <property type="match status" value="1"/>
</dbReference>
<dbReference type="Proteomes" id="UP000521943">
    <property type="component" value="Unassembled WGS sequence"/>
</dbReference>
<evidence type="ECO:0000259" key="2">
    <source>
        <dbReference type="PROSITE" id="PS50053"/>
    </source>
</evidence>
<sequence length="116" mass="13088">MSLSRLKVHNLTISTLQAEQQLRRARRPVHHSRSPIRALPPLLPRVRPRLTPTDVTIKLEDGKDIALHTSSKATVAWLKQLISEEKHIPKNEIVLKQEKGGKPLQDSAAKRDTSLT</sequence>